<keyword evidence="1" id="KW-1133">Transmembrane helix</keyword>
<evidence type="ECO:0000256" key="2">
    <source>
        <dbReference type="SAM" id="SignalP"/>
    </source>
</evidence>
<protein>
    <submittedName>
        <fullName evidence="3">Uncharacterized protein</fullName>
    </submittedName>
</protein>
<proteinExistence type="predicted"/>
<feature type="non-terminal residue" evidence="3">
    <location>
        <position position="229"/>
    </location>
</feature>
<reference evidence="3 4" key="1">
    <citation type="submission" date="2023-11" db="EMBL/GenBank/DDBJ databases">
        <title>Halocaridina rubra genome assembly.</title>
        <authorList>
            <person name="Smith C."/>
        </authorList>
    </citation>
    <scope>NUCLEOTIDE SEQUENCE [LARGE SCALE GENOMIC DNA]</scope>
    <source>
        <strain evidence="3">EP-1</strain>
        <tissue evidence="3">Whole</tissue>
    </source>
</reference>
<dbReference type="EMBL" id="JAXCGZ010015874">
    <property type="protein sequence ID" value="KAK7069759.1"/>
    <property type="molecule type" value="Genomic_DNA"/>
</dbReference>
<dbReference type="AlphaFoldDB" id="A0AAN9A0A0"/>
<feature type="chain" id="PRO_5042873300" evidence="2">
    <location>
        <begin position="27"/>
        <end position="229"/>
    </location>
</feature>
<keyword evidence="2" id="KW-0732">Signal</keyword>
<comment type="caution">
    <text evidence="3">The sequence shown here is derived from an EMBL/GenBank/DDBJ whole genome shotgun (WGS) entry which is preliminary data.</text>
</comment>
<evidence type="ECO:0000256" key="1">
    <source>
        <dbReference type="SAM" id="Phobius"/>
    </source>
</evidence>
<feature type="signal peptide" evidence="2">
    <location>
        <begin position="1"/>
        <end position="26"/>
    </location>
</feature>
<dbReference type="Proteomes" id="UP001381693">
    <property type="component" value="Unassembled WGS sequence"/>
</dbReference>
<keyword evidence="4" id="KW-1185">Reference proteome</keyword>
<accession>A0AAN9A0A0</accession>
<name>A0AAN9A0A0_HALRR</name>
<evidence type="ECO:0000313" key="4">
    <source>
        <dbReference type="Proteomes" id="UP001381693"/>
    </source>
</evidence>
<gene>
    <name evidence="3" type="ORF">SK128_004979</name>
</gene>
<evidence type="ECO:0000313" key="3">
    <source>
        <dbReference type="EMBL" id="KAK7069759.1"/>
    </source>
</evidence>
<organism evidence="3 4">
    <name type="scientific">Halocaridina rubra</name>
    <name type="common">Hawaiian red shrimp</name>
    <dbReference type="NCBI Taxonomy" id="373956"/>
    <lineage>
        <taxon>Eukaryota</taxon>
        <taxon>Metazoa</taxon>
        <taxon>Ecdysozoa</taxon>
        <taxon>Arthropoda</taxon>
        <taxon>Crustacea</taxon>
        <taxon>Multicrustacea</taxon>
        <taxon>Malacostraca</taxon>
        <taxon>Eumalacostraca</taxon>
        <taxon>Eucarida</taxon>
        <taxon>Decapoda</taxon>
        <taxon>Pleocyemata</taxon>
        <taxon>Caridea</taxon>
        <taxon>Atyoidea</taxon>
        <taxon>Atyidae</taxon>
        <taxon>Halocaridina</taxon>
    </lineage>
</organism>
<sequence>MALHGPYGHLVRLAMSLWWFSVASLAGDNAKNHERHLAFNVLLQTNILEISNQTNTSDIFALEEGLTGSVSTSILTPTEKTYQVAEEEASPDNSTQFKLHLAFHRKRPIIKQTNASNDYDGNPNSTMWPSDIDYTVAGGCNTSAKSEYTSNISNITSIKVEENPCSSIHNVPSLWIPILSDQELLCVTNEHWLEFDPPSTLSHHIFAVIYVVVLVVGCVGNAAVIILFI</sequence>
<feature type="transmembrane region" description="Helical" evidence="1">
    <location>
        <begin position="205"/>
        <end position="228"/>
    </location>
</feature>
<keyword evidence="1" id="KW-0812">Transmembrane</keyword>
<keyword evidence="1" id="KW-0472">Membrane</keyword>